<gene>
    <name evidence="2" type="ordered locus">Ctu_32140</name>
</gene>
<keyword evidence="1" id="KW-0732">Signal</keyword>
<evidence type="ECO:0000313" key="2">
    <source>
        <dbReference type="EMBL" id="CBA33038.1"/>
    </source>
</evidence>
<dbReference type="Proteomes" id="UP000002069">
    <property type="component" value="Chromosome"/>
</dbReference>
<evidence type="ECO:0000256" key="1">
    <source>
        <dbReference type="SAM" id="SignalP"/>
    </source>
</evidence>
<dbReference type="AlphaFoldDB" id="C9XYD2"/>
<dbReference type="EMBL" id="FN543093">
    <property type="protein sequence ID" value="CBA33038.1"/>
    <property type="molecule type" value="Genomic_DNA"/>
</dbReference>
<dbReference type="PATRIC" id="fig|693216.3.peg.3044"/>
<protein>
    <submittedName>
        <fullName evidence="2">Uncharacterized protein</fullName>
    </submittedName>
</protein>
<feature type="signal peptide" evidence="1">
    <location>
        <begin position="1"/>
        <end position="21"/>
    </location>
</feature>
<proteinExistence type="predicted"/>
<feature type="chain" id="PRO_5003004562" evidence="1">
    <location>
        <begin position="22"/>
        <end position="137"/>
    </location>
</feature>
<dbReference type="KEGG" id="ctu:CTU_32140"/>
<evidence type="ECO:0000313" key="3">
    <source>
        <dbReference type="Proteomes" id="UP000002069"/>
    </source>
</evidence>
<organism evidence="2 3">
    <name type="scientific">Cronobacter turicensis (strain DSM 18703 / CCUG 55852 / LMG 23827 / z3032)</name>
    <dbReference type="NCBI Taxonomy" id="693216"/>
    <lineage>
        <taxon>Bacteria</taxon>
        <taxon>Pseudomonadati</taxon>
        <taxon>Pseudomonadota</taxon>
        <taxon>Gammaproteobacteria</taxon>
        <taxon>Enterobacterales</taxon>
        <taxon>Enterobacteriaceae</taxon>
        <taxon>Cronobacter</taxon>
    </lineage>
</organism>
<name>C9XYD2_CROTZ</name>
<keyword evidence="3" id="KW-1185">Reference proteome</keyword>
<sequence length="137" mass="14689">MSLIKTTLASVLLLISGSSLAANSVQQALEKALKPWQPVEISKSDNTLTVALPGSSMTSEAYESVIMSGIRPLAWSKDASKSTLKGLKEVNVINQYKALGYTLENPLSTCTEIGKLMDKPAKVMLMGNTHMFTGKAK</sequence>
<reference evidence="3" key="2">
    <citation type="journal article" date="2011" name="J. Bacteriol.">
        <title>Complete genome sequence of Cronobacter turicensis LMG 23827, a food-borne pathogen causing deaths in neonates.</title>
        <authorList>
            <person name="Stephan R."/>
            <person name="Lehner A."/>
            <person name="Tischler P."/>
            <person name="Rattei T."/>
        </authorList>
    </citation>
    <scope>NUCLEOTIDE SEQUENCE [LARGE SCALE GENOMIC DNA]</scope>
    <source>
        <strain evidence="3">DSM 18703 / CCUG 55852 / LMG 23827 / z3032</strain>
    </source>
</reference>
<reference evidence="2 3" key="1">
    <citation type="journal article" date="2010" name="J. Bacteriol.">
        <title>Complete Genome Sequence of Cronobacter turicensis LMG 23827, a foodborne pathogen causing deaths in neonates.</title>
        <authorList>
            <person name="Stephan R."/>
            <person name="Lehner A."/>
            <person name="Tischler P."/>
            <person name="Rattei T."/>
        </authorList>
    </citation>
    <scope>NUCLEOTIDE SEQUENCE [LARGE SCALE GENOMIC DNA]</scope>
    <source>
        <strain evidence="3">DSM 18703 / CCUG 55852 / LMG 23827 / z3032</strain>
    </source>
</reference>
<accession>C9XYD2</accession>
<dbReference type="HOGENOM" id="CLU_155155_0_0_6"/>